<sequence length="415" mass="46035">MKAFWSLKRNIQIRILIVFLASFSYGTVFSSMTIYYNQHLGATITGIFLAISSVATFVSGLLAGFWADKFGRKPVMIWGTSIQVLGSVGALLANVPGHANPWLTFLGFLLISFGFNFDVTAGSAMIIDDSTPENRKTVFMLNYWAQNLSVIIGAALGAWLFKPAFFVLLLILVFTMVVTLLIVFFMLTESFYPQKIKSSLFVSTDKKKESVFESYKMVLSDKTYVIFILANILTTMIIMQFDSFLPVHLSNSFKTITFFGFEIYGQRMLTIYLILACVLVVLLMTTLNRLTKDWSHKKGFILGSLFMAMGMIFSFLTTTFTPIFIAGIIYTLGEIVYTPSVQTLGADLMNPEKIGAYNGLGAIRMPIASILAGLLVSISPIIKATGVSLVLALTEILAIILVIIAVNRHQETFLH</sequence>
<keyword evidence="2" id="KW-0813">Transport</keyword>
<keyword evidence="10" id="KW-1185">Reference proteome</keyword>
<feature type="domain" description="Major facilitator superfamily (MFS) profile" evidence="8">
    <location>
        <begin position="10"/>
        <end position="410"/>
    </location>
</feature>
<keyword evidence="4 7" id="KW-0812">Transmembrane</keyword>
<evidence type="ECO:0000256" key="1">
    <source>
        <dbReference type="ARBA" id="ARBA00004651"/>
    </source>
</evidence>
<dbReference type="InterPro" id="IPR020846">
    <property type="entry name" value="MFS_dom"/>
</dbReference>
<keyword evidence="5 7" id="KW-1133">Transmembrane helix</keyword>
<feature type="transmembrane region" description="Helical" evidence="7">
    <location>
        <begin position="269"/>
        <end position="287"/>
    </location>
</feature>
<evidence type="ECO:0000313" key="9">
    <source>
        <dbReference type="EMBL" id="MQW39806.1"/>
    </source>
</evidence>
<feature type="transmembrane region" description="Helical" evidence="7">
    <location>
        <begin position="42"/>
        <end position="63"/>
    </location>
</feature>
<evidence type="ECO:0000256" key="4">
    <source>
        <dbReference type="ARBA" id="ARBA00022692"/>
    </source>
</evidence>
<comment type="subcellular location">
    <subcellularLocation>
        <location evidence="1">Cell membrane</location>
        <topology evidence="1">Multi-pass membrane protein</topology>
    </subcellularLocation>
</comment>
<feature type="transmembrane region" description="Helical" evidence="7">
    <location>
        <begin position="388"/>
        <end position="406"/>
    </location>
</feature>
<dbReference type="PANTHER" id="PTHR23517">
    <property type="entry name" value="RESISTANCE PROTEIN MDTM, PUTATIVE-RELATED-RELATED"/>
    <property type="match status" value="1"/>
</dbReference>
<feature type="transmembrane region" description="Helical" evidence="7">
    <location>
        <begin position="139"/>
        <end position="159"/>
    </location>
</feature>
<evidence type="ECO:0000259" key="8">
    <source>
        <dbReference type="PROSITE" id="PS50850"/>
    </source>
</evidence>
<feature type="transmembrane region" description="Helical" evidence="7">
    <location>
        <begin position="105"/>
        <end position="127"/>
    </location>
</feature>
<comment type="caution">
    <text evidence="9">The sequence shown here is derived from an EMBL/GenBank/DDBJ whole genome shotgun (WGS) entry which is preliminary data.</text>
</comment>
<dbReference type="EMBL" id="WITJ01000009">
    <property type="protein sequence ID" value="MQW39806.1"/>
    <property type="molecule type" value="Genomic_DNA"/>
</dbReference>
<dbReference type="SUPFAM" id="SSF103473">
    <property type="entry name" value="MFS general substrate transporter"/>
    <property type="match status" value="1"/>
</dbReference>
<evidence type="ECO:0000256" key="7">
    <source>
        <dbReference type="SAM" id="Phobius"/>
    </source>
</evidence>
<dbReference type="OrthoDB" id="9793283at2"/>
<feature type="transmembrane region" description="Helical" evidence="7">
    <location>
        <begin position="362"/>
        <end position="382"/>
    </location>
</feature>
<feature type="transmembrane region" description="Helical" evidence="7">
    <location>
        <begin position="224"/>
        <end position="249"/>
    </location>
</feature>
<accession>A0A7X1Z8J0</accession>
<feature type="transmembrane region" description="Helical" evidence="7">
    <location>
        <begin position="12"/>
        <end position="36"/>
    </location>
</feature>
<evidence type="ECO:0000256" key="6">
    <source>
        <dbReference type="ARBA" id="ARBA00023136"/>
    </source>
</evidence>
<dbReference type="PANTHER" id="PTHR23517:SF3">
    <property type="entry name" value="INTEGRAL MEMBRANE TRANSPORT PROTEIN"/>
    <property type="match status" value="1"/>
</dbReference>
<evidence type="ECO:0000256" key="3">
    <source>
        <dbReference type="ARBA" id="ARBA00022475"/>
    </source>
</evidence>
<reference evidence="9 10" key="1">
    <citation type="submission" date="2019-10" db="EMBL/GenBank/DDBJ databases">
        <authorList>
            <person name="Dong K."/>
        </authorList>
    </citation>
    <scope>NUCLEOTIDE SEQUENCE [LARGE SCALE GENOMIC DNA]</scope>
    <source>
        <strain evidence="9 10">DSM 28960</strain>
    </source>
</reference>
<dbReference type="PROSITE" id="PS00216">
    <property type="entry name" value="SUGAR_TRANSPORT_1"/>
    <property type="match status" value="1"/>
</dbReference>
<dbReference type="InterPro" id="IPR005829">
    <property type="entry name" value="Sugar_transporter_CS"/>
</dbReference>
<gene>
    <name evidence="9" type="ORF">GHI93_07700</name>
</gene>
<keyword evidence="6 7" id="KW-0472">Membrane</keyword>
<evidence type="ECO:0000313" key="10">
    <source>
        <dbReference type="Proteomes" id="UP000439550"/>
    </source>
</evidence>
<evidence type="ECO:0000256" key="5">
    <source>
        <dbReference type="ARBA" id="ARBA00022989"/>
    </source>
</evidence>
<dbReference type="CDD" id="cd17329">
    <property type="entry name" value="MFS_MdtH_MDR_like"/>
    <property type="match status" value="1"/>
</dbReference>
<dbReference type="RefSeq" id="WP_153496470.1">
    <property type="nucleotide sequence ID" value="NZ_CBCRWP010000007.1"/>
</dbReference>
<dbReference type="PROSITE" id="PS50850">
    <property type="entry name" value="MFS"/>
    <property type="match status" value="1"/>
</dbReference>
<name>A0A7X1Z8J0_9LACT</name>
<feature type="transmembrane region" description="Helical" evidence="7">
    <location>
        <begin position="75"/>
        <end position="93"/>
    </location>
</feature>
<evidence type="ECO:0000256" key="2">
    <source>
        <dbReference type="ARBA" id="ARBA00022448"/>
    </source>
</evidence>
<protein>
    <submittedName>
        <fullName evidence="9">MFS transporter</fullName>
    </submittedName>
</protein>
<dbReference type="Gene3D" id="1.20.1250.20">
    <property type="entry name" value="MFS general substrate transporter like domains"/>
    <property type="match status" value="1"/>
</dbReference>
<dbReference type="AlphaFoldDB" id="A0A7X1Z8J0"/>
<proteinExistence type="predicted"/>
<feature type="transmembrane region" description="Helical" evidence="7">
    <location>
        <begin position="165"/>
        <end position="187"/>
    </location>
</feature>
<dbReference type="GO" id="GO:0022857">
    <property type="term" value="F:transmembrane transporter activity"/>
    <property type="evidence" value="ECO:0007669"/>
    <property type="project" value="InterPro"/>
</dbReference>
<dbReference type="GO" id="GO:0005886">
    <property type="term" value="C:plasma membrane"/>
    <property type="evidence" value="ECO:0007669"/>
    <property type="project" value="UniProtKB-SubCell"/>
</dbReference>
<dbReference type="InterPro" id="IPR011701">
    <property type="entry name" value="MFS"/>
</dbReference>
<dbReference type="InterPro" id="IPR036259">
    <property type="entry name" value="MFS_trans_sf"/>
</dbReference>
<dbReference type="Pfam" id="PF07690">
    <property type="entry name" value="MFS_1"/>
    <property type="match status" value="1"/>
</dbReference>
<dbReference type="Proteomes" id="UP000439550">
    <property type="component" value="Unassembled WGS sequence"/>
</dbReference>
<organism evidence="9 10">
    <name type="scientific">Lactococcus hircilactis</name>
    <dbReference type="NCBI Taxonomy" id="1494462"/>
    <lineage>
        <taxon>Bacteria</taxon>
        <taxon>Bacillati</taxon>
        <taxon>Bacillota</taxon>
        <taxon>Bacilli</taxon>
        <taxon>Lactobacillales</taxon>
        <taxon>Streptococcaceae</taxon>
        <taxon>Lactococcus</taxon>
    </lineage>
</organism>
<keyword evidence="3" id="KW-1003">Cell membrane</keyword>
<dbReference type="InterPro" id="IPR050171">
    <property type="entry name" value="MFS_Transporters"/>
</dbReference>